<dbReference type="Gene3D" id="2.20.200.10">
    <property type="entry name" value="Outer membrane efflux proteins (OEP)"/>
    <property type="match status" value="1"/>
</dbReference>
<evidence type="ECO:0000256" key="9">
    <source>
        <dbReference type="RuleBase" id="RU362097"/>
    </source>
</evidence>
<dbReference type="AlphaFoldDB" id="A0A840I758"/>
<dbReference type="Proteomes" id="UP000563524">
    <property type="component" value="Unassembled WGS sequence"/>
</dbReference>
<dbReference type="InterPro" id="IPR010131">
    <property type="entry name" value="MdtP/NodT-like"/>
</dbReference>
<comment type="subcellular location">
    <subcellularLocation>
        <location evidence="9">Cell membrane</location>
        <topology evidence="9">Lipid-anchor</topology>
    </subcellularLocation>
    <subcellularLocation>
        <location evidence="1">Membrane</location>
    </subcellularLocation>
</comment>
<dbReference type="PROSITE" id="PS51257">
    <property type="entry name" value="PROKAR_LIPOPROTEIN"/>
    <property type="match status" value="1"/>
</dbReference>
<dbReference type="NCBIfam" id="TIGR01845">
    <property type="entry name" value="outer_NodT"/>
    <property type="match status" value="1"/>
</dbReference>
<gene>
    <name evidence="10" type="ORF">GGQ59_002627</name>
</gene>
<dbReference type="GO" id="GO:0005886">
    <property type="term" value="C:plasma membrane"/>
    <property type="evidence" value="ECO:0007669"/>
    <property type="project" value="UniProtKB-SubCell"/>
</dbReference>
<evidence type="ECO:0000256" key="3">
    <source>
        <dbReference type="ARBA" id="ARBA00022452"/>
    </source>
</evidence>
<dbReference type="PANTHER" id="PTHR30203:SF20">
    <property type="entry name" value="MULTIDRUG RESISTANCE OUTER MEMBRANE PROTEIN MDTP-RELATED"/>
    <property type="match status" value="1"/>
</dbReference>
<organism evidence="10 11">
    <name type="scientific">Parvularcula dongshanensis</name>
    <dbReference type="NCBI Taxonomy" id="1173995"/>
    <lineage>
        <taxon>Bacteria</taxon>
        <taxon>Pseudomonadati</taxon>
        <taxon>Pseudomonadota</taxon>
        <taxon>Alphaproteobacteria</taxon>
        <taxon>Parvularculales</taxon>
        <taxon>Parvularculaceae</taxon>
        <taxon>Parvularcula</taxon>
    </lineage>
</organism>
<dbReference type="SUPFAM" id="SSF56954">
    <property type="entry name" value="Outer membrane efflux proteins (OEP)"/>
    <property type="match status" value="1"/>
</dbReference>
<protein>
    <submittedName>
        <fullName evidence="10">NodT family efflux transporter outer membrane factor (OMF) lipoprotein</fullName>
    </submittedName>
</protein>
<keyword evidence="4 9" id="KW-0812">Transmembrane</keyword>
<accession>A0A840I758</accession>
<dbReference type="GO" id="GO:0015562">
    <property type="term" value="F:efflux transmembrane transporter activity"/>
    <property type="evidence" value="ECO:0007669"/>
    <property type="project" value="InterPro"/>
</dbReference>
<dbReference type="EMBL" id="JACHOB010000006">
    <property type="protein sequence ID" value="MBB4660083.1"/>
    <property type="molecule type" value="Genomic_DNA"/>
</dbReference>
<dbReference type="RefSeq" id="WP_183819314.1">
    <property type="nucleotide sequence ID" value="NZ_JACHOB010000006.1"/>
</dbReference>
<keyword evidence="7 9" id="KW-0564">Palmitate</keyword>
<comment type="similarity">
    <text evidence="2 9">Belongs to the outer membrane factor (OMF) (TC 1.B.17) family.</text>
</comment>
<evidence type="ECO:0000256" key="6">
    <source>
        <dbReference type="ARBA" id="ARBA00023136"/>
    </source>
</evidence>
<evidence type="ECO:0000313" key="11">
    <source>
        <dbReference type="Proteomes" id="UP000563524"/>
    </source>
</evidence>
<keyword evidence="11" id="KW-1185">Reference proteome</keyword>
<evidence type="ECO:0000256" key="5">
    <source>
        <dbReference type="ARBA" id="ARBA00022729"/>
    </source>
</evidence>
<evidence type="ECO:0000256" key="2">
    <source>
        <dbReference type="ARBA" id="ARBA00007613"/>
    </source>
</evidence>
<dbReference type="Pfam" id="PF02321">
    <property type="entry name" value="OEP"/>
    <property type="match status" value="2"/>
</dbReference>
<evidence type="ECO:0000256" key="1">
    <source>
        <dbReference type="ARBA" id="ARBA00004370"/>
    </source>
</evidence>
<name>A0A840I758_9PROT</name>
<keyword evidence="3 9" id="KW-1134">Transmembrane beta strand</keyword>
<evidence type="ECO:0000256" key="4">
    <source>
        <dbReference type="ARBA" id="ARBA00022692"/>
    </source>
</evidence>
<evidence type="ECO:0000256" key="7">
    <source>
        <dbReference type="ARBA" id="ARBA00023139"/>
    </source>
</evidence>
<proteinExistence type="inferred from homology"/>
<keyword evidence="8 9" id="KW-0449">Lipoprotein</keyword>
<dbReference type="Gene3D" id="1.20.1600.10">
    <property type="entry name" value="Outer membrane efflux proteins (OEP)"/>
    <property type="match status" value="1"/>
</dbReference>
<keyword evidence="5" id="KW-0732">Signal</keyword>
<reference evidence="10 11" key="1">
    <citation type="submission" date="2020-08" db="EMBL/GenBank/DDBJ databases">
        <title>Genomic Encyclopedia of Type Strains, Phase IV (KMG-IV): sequencing the most valuable type-strain genomes for metagenomic binning, comparative biology and taxonomic classification.</title>
        <authorList>
            <person name="Goeker M."/>
        </authorList>
    </citation>
    <scope>NUCLEOTIDE SEQUENCE [LARGE SCALE GENOMIC DNA]</scope>
    <source>
        <strain evidence="10 11">DSM 102850</strain>
    </source>
</reference>
<dbReference type="InterPro" id="IPR003423">
    <property type="entry name" value="OMP_efflux"/>
</dbReference>
<dbReference type="PANTHER" id="PTHR30203">
    <property type="entry name" value="OUTER MEMBRANE CATION EFFLUX PROTEIN"/>
    <property type="match status" value="1"/>
</dbReference>
<evidence type="ECO:0000313" key="10">
    <source>
        <dbReference type="EMBL" id="MBB4660083.1"/>
    </source>
</evidence>
<keyword evidence="6 9" id="KW-0472">Membrane</keyword>
<sequence length="478" mass="50628">MTKPRSTLLAVTALVGLAGCVTPGIEPEGRTVDTASLGLSDVTAPDVAQDWWRAFADPQLDRIVEDALEGNPSLDDALARLRLASAQLRTRGADRQPQIELEAGEQRARLSGVYTIPPPYGGSTRWVGSAQANLGWNLDLWGRSADAVHQAAAQADAAGLDVAAARLALSGAVAQTYVELARTEQQVQVAADTVAQRERALRLARVRLRNDLATQLDVTAAETVLAQAERVRAETEGQRALLVHSLARLAGRGADYYPTIGRTALDYAATPPIPGTLPADLLARRPDVLGARTRVEAALAGRQVARKAFYPNIDLTGLAGVQAVGLGNLVSDDALTYGAGAALHLPLFDGGRLRGDYEAATAETDRAIAAYNEAVLDAVRDAADALSRIDSSRRALEAQEAVTAGLRETQRLDQVRVRSGLSSRLELIGSDVRLLQAELEDANLRADTAISTIQLVVALGGGFEPPAQIDIATSRSDR</sequence>
<comment type="caution">
    <text evidence="10">The sequence shown here is derived from an EMBL/GenBank/DDBJ whole genome shotgun (WGS) entry which is preliminary data.</text>
</comment>
<evidence type="ECO:0000256" key="8">
    <source>
        <dbReference type="ARBA" id="ARBA00023288"/>
    </source>
</evidence>